<feature type="transmembrane region" description="Helical" evidence="11">
    <location>
        <begin position="116"/>
        <end position="133"/>
    </location>
</feature>
<dbReference type="CDD" id="cd08761">
    <property type="entry name" value="Cyt_b561_CYB561D2_like"/>
    <property type="match status" value="1"/>
</dbReference>
<dbReference type="Gene3D" id="1.20.120.1770">
    <property type="match status" value="1"/>
</dbReference>
<evidence type="ECO:0000256" key="7">
    <source>
        <dbReference type="ARBA" id="ARBA00022982"/>
    </source>
</evidence>
<accession>A0A2P6VBQ3</accession>
<comment type="caution">
    <text evidence="13">The sequence shown here is derived from an EMBL/GenBank/DDBJ whole genome shotgun (WGS) entry which is preliminary data.</text>
</comment>
<evidence type="ECO:0000256" key="5">
    <source>
        <dbReference type="ARBA" id="ARBA00022692"/>
    </source>
</evidence>
<dbReference type="InterPro" id="IPR006593">
    <property type="entry name" value="Cyt_b561/ferric_Rdtase_TM"/>
</dbReference>
<dbReference type="Pfam" id="PF03188">
    <property type="entry name" value="Cytochrom_B561"/>
    <property type="match status" value="1"/>
</dbReference>
<keyword evidence="9" id="KW-0408">Iron</keyword>
<keyword evidence="3" id="KW-0813">Transport</keyword>
<dbReference type="InterPro" id="IPR045150">
    <property type="entry name" value="CYB561D1/2"/>
</dbReference>
<keyword evidence="8 11" id="KW-1133">Transmembrane helix</keyword>
<dbReference type="STRING" id="554055.A0A2P6VBQ3"/>
<evidence type="ECO:0000256" key="6">
    <source>
        <dbReference type="ARBA" id="ARBA00022723"/>
    </source>
</evidence>
<sequence>MSSAIAAMQRPIQLLSVGCCVTMALAMLPSAYQGTLFAWHPLMLSLGFLGFMTEGIMAAVRFRPNEGTTRVAAITNHALIQCASTVCVCLGFYAIYANKNLNGKPHFRSLHGKVGLVAFALALASPALGALSFRRLGLIQKFPDSWQPRMKWLHRLISAYAYVLGMVAMQLPLPHHAVLTGLACLAWQAAVIALGGCMLYVLRGRISGRSVLPASASGPSFATPKSL</sequence>
<dbReference type="GO" id="GO:0016020">
    <property type="term" value="C:membrane"/>
    <property type="evidence" value="ECO:0007669"/>
    <property type="project" value="UniProtKB-SubCell"/>
</dbReference>
<feature type="transmembrane region" description="Helical" evidence="11">
    <location>
        <begin position="177"/>
        <end position="202"/>
    </location>
</feature>
<comment type="subcellular location">
    <subcellularLocation>
        <location evidence="2">Membrane</location>
        <topology evidence="2">Multi-pass membrane protein</topology>
    </subcellularLocation>
</comment>
<dbReference type="PANTHER" id="PTHR15422">
    <property type="entry name" value="OS05G0565100 PROTEIN"/>
    <property type="match status" value="1"/>
</dbReference>
<keyword evidence="14" id="KW-1185">Reference proteome</keyword>
<feature type="transmembrane region" description="Helical" evidence="11">
    <location>
        <begin position="38"/>
        <end position="60"/>
    </location>
</feature>
<reference evidence="13 14" key="1">
    <citation type="journal article" date="2018" name="Plant J.">
        <title>Genome sequences of Chlorella sorokiniana UTEX 1602 and Micractinium conductrix SAG 241.80: implications to maltose excretion by a green alga.</title>
        <authorList>
            <person name="Arriola M.B."/>
            <person name="Velmurugan N."/>
            <person name="Zhang Y."/>
            <person name="Plunkett M.H."/>
            <person name="Hondzo H."/>
            <person name="Barney B.M."/>
        </authorList>
    </citation>
    <scope>NUCLEOTIDE SEQUENCE [LARGE SCALE GENOMIC DNA]</scope>
    <source>
        <strain evidence="13 14">SAG 241.80</strain>
    </source>
</reference>
<feature type="transmembrane region" description="Helical" evidence="11">
    <location>
        <begin position="12"/>
        <end position="32"/>
    </location>
</feature>
<dbReference type="PANTHER" id="PTHR15422:SF45">
    <property type="entry name" value="CYTOCHROME B561 DOMAIN-CONTAINING PROTEIN"/>
    <property type="match status" value="1"/>
</dbReference>
<evidence type="ECO:0000256" key="1">
    <source>
        <dbReference type="ARBA" id="ARBA00001970"/>
    </source>
</evidence>
<dbReference type="GO" id="GO:0140575">
    <property type="term" value="F:transmembrane monodehydroascorbate reductase activity"/>
    <property type="evidence" value="ECO:0007669"/>
    <property type="project" value="InterPro"/>
</dbReference>
<evidence type="ECO:0000256" key="3">
    <source>
        <dbReference type="ARBA" id="ARBA00022448"/>
    </source>
</evidence>
<keyword evidence="6" id="KW-0479">Metal-binding</keyword>
<evidence type="ECO:0000313" key="13">
    <source>
        <dbReference type="EMBL" id="PSC71491.1"/>
    </source>
</evidence>
<evidence type="ECO:0000256" key="10">
    <source>
        <dbReference type="ARBA" id="ARBA00023136"/>
    </source>
</evidence>
<evidence type="ECO:0000256" key="2">
    <source>
        <dbReference type="ARBA" id="ARBA00004141"/>
    </source>
</evidence>
<protein>
    <submittedName>
        <fullName evidence="13">Cytochrome b561 domain-containing 2</fullName>
    </submittedName>
</protein>
<dbReference type="SMART" id="SM00665">
    <property type="entry name" value="B561"/>
    <property type="match status" value="1"/>
</dbReference>
<evidence type="ECO:0000259" key="12">
    <source>
        <dbReference type="PROSITE" id="PS50939"/>
    </source>
</evidence>
<organism evidence="13 14">
    <name type="scientific">Micractinium conductrix</name>
    <dbReference type="NCBI Taxonomy" id="554055"/>
    <lineage>
        <taxon>Eukaryota</taxon>
        <taxon>Viridiplantae</taxon>
        <taxon>Chlorophyta</taxon>
        <taxon>core chlorophytes</taxon>
        <taxon>Trebouxiophyceae</taxon>
        <taxon>Chlorellales</taxon>
        <taxon>Chlorellaceae</taxon>
        <taxon>Chlorella clade</taxon>
        <taxon>Micractinium</taxon>
    </lineage>
</organism>
<keyword evidence="7" id="KW-0249">Electron transport</keyword>
<evidence type="ECO:0000256" key="9">
    <source>
        <dbReference type="ARBA" id="ARBA00023004"/>
    </source>
</evidence>
<name>A0A2P6VBQ3_9CHLO</name>
<evidence type="ECO:0000256" key="11">
    <source>
        <dbReference type="SAM" id="Phobius"/>
    </source>
</evidence>
<dbReference type="GO" id="GO:0046872">
    <property type="term" value="F:metal ion binding"/>
    <property type="evidence" value="ECO:0007669"/>
    <property type="project" value="UniProtKB-KW"/>
</dbReference>
<dbReference type="AlphaFoldDB" id="A0A2P6VBQ3"/>
<evidence type="ECO:0000313" key="14">
    <source>
        <dbReference type="Proteomes" id="UP000239649"/>
    </source>
</evidence>
<feature type="domain" description="Cytochrome b561" evidence="12">
    <location>
        <begin position="1"/>
        <end position="211"/>
    </location>
</feature>
<feature type="transmembrane region" description="Helical" evidence="11">
    <location>
        <begin position="153"/>
        <end position="171"/>
    </location>
</feature>
<keyword evidence="5 11" id="KW-0812">Transmembrane</keyword>
<evidence type="ECO:0000256" key="4">
    <source>
        <dbReference type="ARBA" id="ARBA00022617"/>
    </source>
</evidence>
<evidence type="ECO:0000256" key="8">
    <source>
        <dbReference type="ARBA" id="ARBA00022989"/>
    </source>
</evidence>
<keyword evidence="4" id="KW-0349">Heme</keyword>
<dbReference type="EMBL" id="LHPF02000014">
    <property type="protein sequence ID" value="PSC71491.1"/>
    <property type="molecule type" value="Genomic_DNA"/>
</dbReference>
<comment type="cofactor">
    <cofactor evidence="1">
        <name>heme b</name>
        <dbReference type="ChEBI" id="CHEBI:60344"/>
    </cofactor>
</comment>
<feature type="transmembrane region" description="Helical" evidence="11">
    <location>
        <begin position="72"/>
        <end position="96"/>
    </location>
</feature>
<proteinExistence type="predicted"/>
<keyword evidence="10 11" id="KW-0472">Membrane</keyword>
<dbReference type="Proteomes" id="UP000239649">
    <property type="component" value="Unassembled WGS sequence"/>
</dbReference>
<gene>
    <name evidence="13" type="ORF">C2E20_5113</name>
</gene>
<dbReference type="PROSITE" id="PS50939">
    <property type="entry name" value="CYTOCHROME_B561"/>
    <property type="match status" value="1"/>
</dbReference>
<dbReference type="OrthoDB" id="432881at2759"/>